<proteinExistence type="predicted"/>
<protein>
    <submittedName>
        <fullName evidence="2">Uncharacterized protein</fullName>
    </submittedName>
</protein>
<keyword evidence="1" id="KW-1133">Transmembrane helix</keyword>
<name>A0ABR2MC32_9ASPA</name>
<keyword evidence="1" id="KW-0812">Transmembrane</keyword>
<reference evidence="2 3" key="1">
    <citation type="journal article" date="2022" name="Nat. Plants">
        <title>Genomes of leafy and leafless Platanthera orchids illuminate the evolution of mycoheterotrophy.</title>
        <authorList>
            <person name="Li M.H."/>
            <person name="Liu K.W."/>
            <person name="Li Z."/>
            <person name="Lu H.C."/>
            <person name="Ye Q.L."/>
            <person name="Zhang D."/>
            <person name="Wang J.Y."/>
            <person name="Li Y.F."/>
            <person name="Zhong Z.M."/>
            <person name="Liu X."/>
            <person name="Yu X."/>
            <person name="Liu D.K."/>
            <person name="Tu X.D."/>
            <person name="Liu B."/>
            <person name="Hao Y."/>
            <person name="Liao X.Y."/>
            <person name="Jiang Y.T."/>
            <person name="Sun W.H."/>
            <person name="Chen J."/>
            <person name="Chen Y.Q."/>
            <person name="Ai Y."/>
            <person name="Zhai J.W."/>
            <person name="Wu S.S."/>
            <person name="Zhou Z."/>
            <person name="Hsiao Y.Y."/>
            <person name="Wu W.L."/>
            <person name="Chen Y.Y."/>
            <person name="Lin Y.F."/>
            <person name="Hsu J.L."/>
            <person name="Li C.Y."/>
            <person name="Wang Z.W."/>
            <person name="Zhao X."/>
            <person name="Zhong W.Y."/>
            <person name="Ma X.K."/>
            <person name="Ma L."/>
            <person name="Huang J."/>
            <person name="Chen G.Z."/>
            <person name="Huang M.Z."/>
            <person name="Huang L."/>
            <person name="Peng D.H."/>
            <person name="Luo Y.B."/>
            <person name="Zou S.Q."/>
            <person name="Chen S.P."/>
            <person name="Lan S."/>
            <person name="Tsai W.C."/>
            <person name="Van de Peer Y."/>
            <person name="Liu Z.J."/>
        </authorList>
    </citation>
    <scope>NUCLEOTIDE SEQUENCE [LARGE SCALE GENOMIC DNA]</scope>
    <source>
        <strain evidence="2">Lor288</strain>
    </source>
</reference>
<evidence type="ECO:0000313" key="3">
    <source>
        <dbReference type="Proteomes" id="UP001412067"/>
    </source>
</evidence>
<evidence type="ECO:0000313" key="2">
    <source>
        <dbReference type="EMBL" id="KAK8961752.1"/>
    </source>
</evidence>
<comment type="caution">
    <text evidence="2">The sequence shown here is derived from an EMBL/GenBank/DDBJ whole genome shotgun (WGS) entry which is preliminary data.</text>
</comment>
<dbReference type="Proteomes" id="UP001412067">
    <property type="component" value="Unassembled WGS sequence"/>
</dbReference>
<evidence type="ECO:0000256" key="1">
    <source>
        <dbReference type="SAM" id="Phobius"/>
    </source>
</evidence>
<dbReference type="EMBL" id="JBBWWR010000009">
    <property type="protein sequence ID" value="KAK8961752.1"/>
    <property type="molecule type" value="Genomic_DNA"/>
</dbReference>
<sequence>MRLLSRRLIWLCCPSESHPLLCAFIAAGIIVFLYFPNRLLSPLSALFSSLSLLLLFAIFHYGPPQLRFISRLSANFCELSLEQGSEEVPVEIISEDSTNEEGDADGFSGPERFCYSVSKREIEELPAPEVNWESPECLRFQWDEDEEEEGLIEIDIEEDNLFELDISAYG</sequence>
<organism evidence="2 3">
    <name type="scientific">Platanthera guangdongensis</name>
    <dbReference type="NCBI Taxonomy" id="2320717"/>
    <lineage>
        <taxon>Eukaryota</taxon>
        <taxon>Viridiplantae</taxon>
        <taxon>Streptophyta</taxon>
        <taxon>Embryophyta</taxon>
        <taxon>Tracheophyta</taxon>
        <taxon>Spermatophyta</taxon>
        <taxon>Magnoliopsida</taxon>
        <taxon>Liliopsida</taxon>
        <taxon>Asparagales</taxon>
        <taxon>Orchidaceae</taxon>
        <taxon>Orchidoideae</taxon>
        <taxon>Orchideae</taxon>
        <taxon>Orchidinae</taxon>
        <taxon>Platanthera</taxon>
    </lineage>
</organism>
<accession>A0ABR2MC32</accession>
<keyword evidence="3" id="KW-1185">Reference proteome</keyword>
<feature type="transmembrane region" description="Helical" evidence="1">
    <location>
        <begin position="43"/>
        <end position="62"/>
    </location>
</feature>
<gene>
    <name evidence="2" type="ORF">KSP40_PGU020934</name>
</gene>
<feature type="transmembrane region" description="Helical" evidence="1">
    <location>
        <begin position="20"/>
        <end position="37"/>
    </location>
</feature>
<keyword evidence="1" id="KW-0472">Membrane</keyword>